<evidence type="ECO:0000313" key="14">
    <source>
        <dbReference type="Proteomes" id="UP000009286"/>
    </source>
</evidence>
<keyword evidence="6" id="KW-0378">Hydrolase</keyword>
<dbReference type="STRING" id="856793.MICA_972"/>
<feature type="transmembrane region" description="Helical" evidence="12">
    <location>
        <begin position="20"/>
        <end position="43"/>
    </location>
</feature>
<reference evidence="13 14" key="1">
    <citation type="journal article" date="2011" name="BMC Genomics">
        <title>Genomic insights into an obligate epibiotic bacterial predator: Micavibrio aeruginosavorus ARL-13.</title>
        <authorList>
            <person name="Wang Z."/>
            <person name="Kadouri D."/>
            <person name="Wu M."/>
        </authorList>
    </citation>
    <scope>NUCLEOTIDE SEQUENCE [LARGE SCALE GENOMIC DNA]</scope>
    <source>
        <strain evidence="13 14">ARL-13</strain>
    </source>
</reference>
<dbReference type="GO" id="GO:0008237">
    <property type="term" value="F:metallopeptidase activity"/>
    <property type="evidence" value="ECO:0007669"/>
    <property type="project" value="UniProtKB-KW"/>
</dbReference>
<evidence type="ECO:0000256" key="7">
    <source>
        <dbReference type="ARBA" id="ARBA00022833"/>
    </source>
</evidence>
<dbReference type="PANTHER" id="PTHR37425">
    <property type="match status" value="1"/>
</dbReference>
<accession>G2KLS4</accession>
<dbReference type="HOGENOM" id="CLU_080400_1_2_5"/>
<evidence type="ECO:0000256" key="12">
    <source>
        <dbReference type="SAM" id="Phobius"/>
    </source>
</evidence>
<name>G2KLS4_MICAA</name>
<evidence type="ECO:0000256" key="4">
    <source>
        <dbReference type="ARBA" id="ARBA00022723"/>
    </source>
</evidence>
<dbReference type="PROSITE" id="PS51318">
    <property type="entry name" value="TAT"/>
    <property type="match status" value="1"/>
</dbReference>
<dbReference type="Pfam" id="PF05951">
    <property type="entry name" value="Peptidase_M15_2"/>
    <property type="match status" value="1"/>
</dbReference>
<comment type="pathway">
    <text evidence="2">Cell wall biogenesis; cell wall polysaccharide biosynthesis.</text>
</comment>
<sequence length="195" mass="21531">MLFDNENGVSPLIGRREVLKFGMMAAVTGAGGCLMSAPALAALKMPKADSYRVTIHNAHTNESFNGVYRIGNRYLPDAFERLNVVLRDFRTNEVFPIDPRAIDILFVLQQKIGKNQPLEILSGYRSPKTNTMLRKASGGVAKNSLHMVGQAIDIRAPGYSTRRLRDMAIGLKAGGVGYYSRSDFVHVDTGKVRSW</sequence>
<dbReference type="KEGG" id="mai:MICA_972"/>
<organism evidence="13 14">
    <name type="scientific">Micavibrio aeruginosavorus (strain ARL-13)</name>
    <dbReference type="NCBI Taxonomy" id="856793"/>
    <lineage>
        <taxon>Bacteria</taxon>
        <taxon>Pseudomonadati</taxon>
        <taxon>Bdellovibrionota</taxon>
        <taxon>Bdellovibrionia</taxon>
        <taxon>Bdellovibrionales</taxon>
        <taxon>Pseudobdellovibrionaceae</taxon>
        <taxon>Micavibrio</taxon>
    </lineage>
</organism>
<keyword evidence="12" id="KW-0812">Transmembrane</keyword>
<evidence type="ECO:0000256" key="3">
    <source>
        <dbReference type="ARBA" id="ARBA00022670"/>
    </source>
</evidence>
<evidence type="ECO:0000256" key="9">
    <source>
        <dbReference type="ARBA" id="ARBA00023316"/>
    </source>
</evidence>
<dbReference type="CDD" id="cd14844">
    <property type="entry name" value="Zn-DD-carboxypeptidase_like"/>
    <property type="match status" value="1"/>
</dbReference>
<dbReference type="Proteomes" id="UP000009286">
    <property type="component" value="Chromosome"/>
</dbReference>
<evidence type="ECO:0000313" key="13">
    <source>
        <dbReference type="EMBL" id="AEP09303.1"/>
    </source>
</evidence>
<dbReference type="InterPro" id="IPR010275">
    <property type="entry name" value="MepK"/>
</dbReference>
<evidence type="ECO:0000256" key="2">
    <source>
        <dbReference type="ARBA" id="ARBA00004776"/>
    </source>
</evidence>
<dbReference type="EMBL" id="CP002382">
    <property type="protein sequence ID" value="AEP09303.1"/>
    <property type="molecule type" value="Genomic_DNA"/>
</dbReference>
<evidence type="ECO:0000256" key="5">
    <source>
        <dbReference type="ARBA" id="ARBA00022729"/>
    </source>
</evidence>
<evidence type="ECO:0000256" key="10">
    <source>
        <dbReference type="ARBA" id="ARBA00093448"/>
    </source>
</evidence>
<evidence type="ECO:0000256" key="11">
    <source>
        <dbReference type="ARBA" id="ARBA00093666"/>
    </source>
</evidence>
<dbReference type="GO" id="GO:0006508">
    <property type="term" value="P:proteolysis"/>
    <property type="evidence" value="ECO:0007669"/>
    <property type="project" value="UniProtKB-KW"/>
</dbReference>
<evidence type="ECO:0000256" key="6">
    <source>
        <dbReference type="ARBA" id="ARBA00022801"/>
    </source>
</evidence>
<protein>
    <recommendedName>
        <fullName evidence="11">Murein endopeptidase K</fullName>
    </recommendedName>
</protein>
<dbReference type="Gene3D" id="3.30.1380.10">
    <property type="match status" value="1"/>
</dbReference>
<comment type="similarity">
    <text evidence="10">Belongs to the peptidase M15 family.</text>
</comment>
<keyword evidence="4" id="KW-0479">Metal-binding</keyword>
<keyword evidence="5" id="KW-0732">Signal</keyword>
<gene>
    <name evidence="13" type="ordered locus">MICA_972</name>
</gene>
<keyword evidence="12" id="KW-0472">Membrane</keyword>
<dbReference type="InterPro" id="IPR006311">
    <property type="entry name" value="TAT_signal"/>
</dbReference>
<dbReference type="GO" id="GO:0046872">
    <property type="term" value="F:metal ion binding"/>
    <property type="evidence" value="ECO:0007669"/>
    <property type="project" value="UniProtKB-KW"/>
</dbReference>
<keyword evidence="9" id="KW-0961">Cell wall biogenesis/degradation</keyword>
<evidence type="ECO:0000256" key="8">
    <source>
        <dbReference type="ARBA" id="ARBA00023049"/>
    </source>
</evidence>
<keyword evidence="3" id="KW-0645">Protease</keyword>
<keyword evidence="14" id="KW-1185">Reference proteome</keyword>
<keyword evidence="7" id="KW-0862">Zinc</keyword>
<keyword evidence="8" id="KW-0482">Metalloprotease</keyword>
<evidence type="ECO:0000256" key="1">
    <source>
        <dbReference type="ARBA" id="ARBA00001947"/>
    </source>
</evidence>
<dbReference type="eggNOG" id="COG3108">
    <property type="taxonomic scope" value="Bacteria"/>
</dbReference>
<keyword evidence="12" id="KW-1133">Transmembrane helix</keyword>
<dbReference type="GO" id="GO:0071555">
    <property type="term" value="P:cell wall organization"/>
    <property type="evidence" value="ECO:0007669"/>
    <property type="project" value="UniProtKB-KW"/>
</dbReference>
<proteinExistence type="inferred from homology"/>
<dbReference type="SUPFAM" id="SSF55166">
    <property type="entry name" value="Hedgehog/DD-peptidase"/>
    <property type="match status" value="1"/>
</dbReference>
<dbReference type="RefSeq" id="WP_014102526.1">
    <property type="nucleotide sequence ID" value="NC_016026.1"/>
</dbReference>
<dbReference type="AlphaFoldDB" id="G2KLS4"/>
<dbReference type="PANTHER" id="PTHR37425:SF1">
    <property type="entry name" value="OUTER MEMBRANE PROTEIN"/>
    <property type="match status" value="1"/>
</dbReference>
<dbReference type="InterPro" id="IPR009045">
    <property type="entry name" value="Zn_M74/Hedgehog-like"/>
</dbReference>
<dbReference type="OrthoDB" id="9782994at2"/>
<comment type="cofactor">
    <cofactor evidence="1">
        <name>Zn(2+)</name>
        <dbReference type="ChEBI" id="CHEBI:29105"/>
    </cofactor>
</comment>